<reference evidence="2 3" key="1">
    <citation type="journal article" date="2018" name="Front. Plant Sci.">
        <title>Red Clover (Trifolium pratense) and Zigzag Clover (T. medium) - A Picture of Genomic Similarities and Differences.</title>
        <authorList>
            <person name="Dluhosova J."/>
            <person name="Istvanek J."/>
            <person name="Nedelnik J."/>
            <person name="Repkova J."/>
        </authorList>
    </citation>
    <scope>NUCLEOTIDE SEQUENCE [LARGE SCALE GENOMIC DNA]</scope>
    <source>
        <strain evidence="3">cv. 10/8</strain>
        <tissue evidence="2">Leaf</tissue>
    </source>
</reference>
<evidence type="ECO:0000256" key="1">
    <source>
        <dbReference type="SAM" id="MobiDB-lite"/>
    </source>
</evidence>
<feature type="non-terminal residue" evidence="2">
    <location>
        <position position="1"/>
    </location>
</feature>
<sequence>EEKLTDIEAYVVASDHSIDVPEIEKEPKDNSETPNSETFTATPKKGPSVRVQKNHPQELIIGNPDQGIATRRTNDLVSNACFV</sequence>
<feature type="compositionally biased region" description="Basic and acidic residues" evidence="1">
    <location>
        <begin position="16"/>
        <end position="31"/>
    </location>
</feature>
<name>A0A392SAM4_9FABA</name>
<keyword evidence="3" id="KW-1185">Reference proteome</keyword>
<evidence type="ECO:0000313" key="2">
    <source>
        <dbReference type="EMBL" id="MCI45457.1"/>
    </source>
</evidence>
<proteinExistence type="predicted"/>
<dbReference type="Proteomes" id="UP000265520">
    <property type="component" value="Unassembled WGS sequence"/>
</dbReference>
<feature type="non-terminal residue" evidence="2">
    <location>
        <position position="83"/>
    </location>
</feature>
<evidence type="ECO:0000313" key="3">
    <source>
        <dbReference type="Proteomes" id="UP000265520"/>
    </source>
</evidence>
<dbReference type="EMBL" id="LXQA010344476">
    <property type="protein sequence ID" value="MCI45457.1"/>
    <property type="molecule type" value="Genomic_DNA"/>
</dbReference>
<comment type="caution">
    <text evidence="2">The sequence shown here is derived from an EMBL/GenBank/DDBJ whole genome shotgun (WGS) entry which is preliminary data.</text>
</comment>
<feature type="compositionally biased region" description="Polar residues" evidence="1">
    <location>
        <begin position="32"/>
        <end position="41"/>
    </location>
</feature>
<accession>A0A392SAM4</accession>
<protein>
    <submittedName>
        <fullName evidence="2">Gag-pol polyprotein</fullName>
    </submittedName>
</protein>
<organism evidence="2 3">
    <name type="scientific">Trifolium medium</name>
    <dbReference type="NCBI Taxonomy" id="97028"/>
    <lineage>
        <taxon>Eukaryota</taxon>
        <taxon>Viridiplantae</taxon>
        <taxon>Streptophyta</taxon>
        <taxon>Embryophyta</taxon>
        <taxon>Tracheophyta</taxon>
        <taxon>Spermatophyta</taxon>
        <taxon>Magnoliopsida</taxon>
        <taxon>eudicotyledons</taxon>
        <taxon>Gunneridae</taxon>
        <taxon>Pentapetalae</taxon>
        <taxon>rosids</taxon>
        <taxon>fabids</taxon>
        <taxon>Fabales</taxon>
        <taxon>Fabaceae</taxon>
        <taxon>Papilionoideae</taxon>
        <taxon>50 kb inversion clade</taxon>
        <taxon>NPAAA clade</taxon>
        <taxon>Hologalegina</taxon>
        <taxon>IRL clade</taxon>
        <taxon>Trifolieae</taxon>
        <taxon>Trifolium</taxon>
    </lineage>
</organism>
<feature type="region of interest" description="Disordered" evidence="1">
    <location>
        <begin position="15"/>
        <end position="55"/>
    </location>
</feature>
<dbReference type="AlphaFoldDB" id="A0A392SAM4"/>